<keyword evidence="3" id="KW-1185">Reference proteome</keyword>
<evidence type="ECO:0000313" key="2">
    <source>
        <dbReference type="EMBL" id="GBP13230.1"/>
    </source>
</evidence>
<dbReference type="AlphaFoldDB" id="A0A4C1TI18"/>
<organism evidence="2 3">
    <name type="scientific">Eumeta variegata</name>
    <name type="common">Bagworm moth</name>
    <name type="synonym">Eumeta japonica</name>
    <dbReference type="NCBI Taxonomy" id="151549"/>
    <lineage>
        <taxon>Eukaryota</taxon>
        <taxon>Metazoa</taxon>
        <taxon>Ecdysozoa</taxon>
        <taxon>Arthropoda</taxon>
        <taxon>Hexapoda</taxon>
        <taxon>Insecta</taxon>
        <taxon>Pterygota</taxon>
        <taxon>Neoptera</taxon>
        <taxon>Endopterygota</taxon>
        <taxon>Lepidoptera</taxon>
        <taxon>Glossata</taxon>
        <taxon>Ditrysia</taxon>
        <taxon>Tineoidea</taxon>
        <taxon>Psychidae</taxon>
        <taxon>Oiketicinae</taxon>
        <taxon>Eumeta</taxon>
    </lineage>
</organism>
<evidence type="ECO:0000256" key="1">
    <source>
        <dbReference type="SAM" id="MobiDB-lite"/>
    </source>
</evidence>
<feature type="region of interest" description="Disordered" evidence="1">
    <location>
        <begin position="140"/>
        <end position="175"/>
    </location>
</feature>
<name>A0A4C1TI18_EUMVA</name>
<reference evidence="2 3" key="1">
    <citation type="journal article" date="2019" name="Commun. Biol.">
        <title>The bagworm genome reveals a unique fibroin gene that provides high tensile strength.</title>
        <authorList>
            <person name="Kono N."/>
            <person name="Nakamura H."/>
            <person name="Ohtoshi R."/>
            <person name="Tomita M."/>
            <person name="Numata K."/>
            <person name="Arakawa K."/>
        </authorList>
    </citation>
    <scope>NUCLEOTIDE SEQUENCE [LARGE SCALE GENOMIC DNA]</scope>
</reference>
<dbReference type="EMBL" id="BGZK01000055">
    <property type="protein sequence ID" value="GBP13230.1"/>
    <property type="molecule type" value="Genomic_DNA"/>
</dbReference>
<comment type="caution">
    <text evidence="2">The sequence shown here is derived from an EMBL/GenBank/DDBJ whole genome shotgun (WGS) entry which is preliminary data.</text>
</comment>
<gene>
    <name evidence="2" type="ORF">EVAR_93177_1</name>
</gene>
<proteinExistence type="predicted"/>
<evidence type="ECO:0000313" key="3">
    <source>
        <dbReference type="Proteomes" id="UP000299102"/>
    </source>
</evidence>
<dbReference type="Proteomes" id="UP000299102">
    <property type="component" value="Unassembled WGS sequence"/>
</dbReference>
<feature type="compositionally biased region" description="Basic and acidic residues" evidence="1">
    <location>
        <begin position="163"/>
        <end position="175"/>
    </location>
</feature>
<accession>A0A4C1TI18</accession>
<protein>
    <submittedName>
        <fullName evidence="2">Uncharacterized protein</fullName>
    </submittedName>
</protein>
<sequence>MRYDRTGGGRAPSPPVFCERVRVKSTPPGRYSISGQIRPLPIAGYTNYSRRRILCSRLFKPSASPAPTPYNLNRRSETRRIELVVIRFASRRISPLEIYVVFPQSYGSAVIVDEIGARPDVRAGRWSRPTAAKCTCRTVKREPTPRETEKGRGLSRSPTRQKGTADDHGIREADAKTIGISCRPGVITGPGPNS</sequence>
<feature type="compositionally biased region" description="Basic and acidic residues" evidence="1">
    <location>
        <begin position="140"/>
        <end position="152"/>
    </location>
</feature>